<protein>
    <recommendedName>
        <fullName evidence="2">histidine kinase</fullName>
        <ecNumber evidence="2">2.7.13.3</ecNumber>
    </recommendedName>
</protein>
<evidence type="ECO:0000259" key="7">
    <source>
        <dbReference type="PROSITE" id="PS50109"/>
    </source>
</evidence>
<dbReference type="SUPFAM" id="SSF55785">
    <property type="entry name" value="PYP-like sensor domain (PAS domain)"/>
    <property type="match status" value="4"/>
</dbReference>
<name>A0ABT8THY7_9GAMM</name>
<dbReference type="PROSITE" id="PS50112">
    <property type="entry name" value="PAS"/>
    <property type="match status" value="2"/>
</dbReference>
<accession>A0ABT8THY7</accession>
<dbReference type="SUPFAM" id="SSF47384">
    <property type="entry name" value="Homodimeric domain of signal transducing histidine kinase"/>
    <property type="match status" value="1"/>
</dbReference>
<feature type="transmembrane region" description="Helical" evidence="6">
    <location>
        <begin position="63"/>
        <end position="86"/>
    </location>
</feature>
<organism evidence="10 11">
    <name type="scientific">Gilvimarinus algae</name>
    <dbReference type="NCBI Taxonomy" id="3058037"/>
    <lineage>
        <taxon>Bacteria</taxon>
        <taxon>Pseudomonadati</taxon>
        <taxon>Pseudomonadota</taxon>
        <taxon>Gammaproteobacteria</taxon>
        <taxon>Cellvibrionales</taxon>
        <taxon>Cellvibrionaceae</taxon>
        <taxon>Gilvimarinus</taxon>
    </lineage>
</organism>
<evidence type="ECO:0000313" key="11">
    <source>
        <dbReference type="Proteomes" id="UP001168380"/>
    </source>
</evidence>
<dbReference type="EMBL" id="JAULRT010000062">
    <property type="protein sequence ID" value="MDO3383640.1"/>
    <property type="molecule type" value="Genomic_DNA"/>
</dbReference>
<dbReference type="Gene3D" id="3.30.565.10">
    <property type="entry name" value="Histidine kinase-like ATPase, C-terminal domain"/>
    <property type="match status" value="1"/>
</dbReference>
<feature type="domain" description="PAC" evidence="9">
    <location>
        <begin position="617"/>
        <end position="670"/>
    </location>
</feature>
<keyword evidence="5" id="KW-0418">Kinase</keyword>
<dbReference type="PANTHER" id="PTHR43304:SF1">
    <property type="entry name" value="PAC DOMAIN-CONTAINING PROTEIN"/>
    <property type="match status" value="1"/>
</dbReference>
<dbReference type="InterPro" id="IPR013656">
    <property type="entry name" value="PAS_4"/>
</dbReference>
<evidence type="ECO:0000259" key="8">
    <source>
        <dbReference type="PROSITE" id="PS50112"/>
    </source>
</evidence>
<evidence type="ECO:0000259" key="9">
    <source>
        <dbReference type="PROSITE" id="PS50113"/>
    </source>
</evidence>
<proteinExistence type="predicted"/>
<keyword evidence="3" id="KW-0597">Phosphoprotein</keyword>
<dbReference type="NCBIfam" id="TIGR00229">
    <property type="entry name" value="sensory_box"/>
    <property type="match status" value="4"/>
</dbReference>
<dbReference type="Pfam" id="PF00989">
    <property type="entry name" value="PAS"/>
    <property type="match status" value="1"/>
</dbReference>
<feature type="domain" description="PAC" evidence="9">
    <location>
        <begin position="484"/>
        <end position="539"/>
    </location>
</feature>
<dbReference type="CDD" id="cd00130">
    <property type="entry name" value="PAS"/>
    <property type="match status" value="4"/>
</dbReference>
<dbReference type="PANTHER" id="PTHR43304">
    <property type="entry name" value="PHYTOCHROME-LIKE PROTEIN CPH1"/>
    <property type="match status" value="1"/>
</dbReference>
<feature type="domain" description="PAS" evidence="8">
    <location>
        <begin position="540"/>
        <end position="612"/>
    </location>
</feature>
<dbReference type="PROSITE" id="PS50113">
    <property type="entry name" value="PAC"/>
    <property type="match status" value="2"/>
</dbReference>
<dbReference type="InterPro" id="IPR001610">
    <property type="entry name" value="PAC"/>
</dbReference>
<dbReference type="InterPro" id="IPR000014">
    <property type="entry name" value="PAS"/>
</dbReference>
<dbReference type="PROSITE" id="PS50109">
    <property type="entry name" value="HIS_KIN"/>
    <property type="match status" value="1"/>
</dbReference>
<dbReference type="InterPro" id="IPR035965">
    <property type="entry name" value="PAS-like_dom_sf"/>
</dbReference>
<dbReference type="InterPro" id="IPR036097">
    <property type="entry name" value="HisK_dim/P_sf"/>
</dbReference>
<comment type="catalytic activity">
    <reaction evidence="1">
        <text>ATP + protein L-histidine = ADP + protein N-phospho-L-histidine.</text>
        <dbReference type="EC" id="2.7.13.3"/>
    </reaction>
</comment>
<dbReference type="Pfam" id="PF02518">
    <property type="entry name" value="HATPase_c"/>
    <property type="match status" value="1"/>
</dbReference>
<dbReference type="SMART" id="SM00388">
    <property type="entry name" value="HisKA"/>
    <property type="match status" value="1"/>
</dbReference>
<dbReference type="InterPro" id="IPR052162">
    <property type="entry name" value="Sensor_kinase/Photoreceptor"/>
</dbReference>
<dbReference type="InterPro" id="IPR058544">
    <property type="entry name" value="ETR1_N"/>
</dbReference>
<dbReference type="Pfam" id="PF25487">
    <property type="entry name" value="ETR1_N"/>
    <property type="match status" value="1"/>
</dbReference>
<evidence type="ECO:0000313" key="10">
    <source>
        <dbReference type="EMBL" id="MDO3383640.1"/>
    </source>
</evidence>
<dbReference type="CDD" id="cd00082">
    <property type="entry name" value="HisKA"/>
    <property type="match status" value="1"/>
</dbReference>
<dbReference type="Gene3D" id="3.30.450.20">
    <property type="entry name" value="PAS domain"/>
    <property type="match status" value="4"/>
</dbReference>
<feature type="transmembrane region" description="Helical" evidence="6">
    <location>
        <begin position="31"/>
        <end position="51"/>
    </location>
</feature>
<reference evidence="10" key="1">
    <citation type="submission" date="2023-07" db="EMBL/GenBank/DDBJ databases">
        <title>Gilvimarinus algae sp. nov., isolated from the surface of Kelp.</title>
        <authorList>
            <person name="Sun Y.Y."/>
            <person name="Gong Y."/>
            <person name="Du Z.J."/>
        </authorList>
    </citation>
    <scope>NUCLEOTIDE SEQUENCE</scope>
    <source>
        <strain evidence="10">SDUM040014</strain>
    </source>
</reference>
<dbReference type="InterPro" id="IPR003661">
    <property type="entry name" value="HisK_dim/P_dom"/>
</dbReference>
<dbReference type="RefSeq" id="WP_302714561.1">
    <property type="nucleotide sequence ID" value="NZ_JAULRT010000062.1"/>
</dbReference>
<keyword evidence="4" id="KW-0808">Transferase</keyword>
<dbReference type="InterPro" id="IPR013767">
    <property type="entry name" value="PAS_fold"/>
</dbReference>
<keyword evidence="6" id="KW-0812">Transmembrane</keyword>
<dbReference type="EC" id="2.7.13.3" evidence="2"/>
<dbReference type="InterPro" id="IPR036890">
    <property type="entry name" value="HATPase_C_sf"/>
</dbReference>
<keyword evidence="6" id="KW-1133">Transmembrane helix</keyword>
<dbReference type="InterPro" id="IPR003594">
    <property type="entry name" value="HATPase_dom"/>
</dbReference>
<sequence>MDAQWLGFLSQDYMPHGHCYLWRPSILWTHVASDVAIAAAYFSIPAALLYIRRKRADLLYPSLFTLFSLFILLCGLTHLYSIYTIWVGSYGVHGVIKAGTAVISVATAVVLAYSLPRIVATPSFEQLRRAVESANREKLDRLALQAQYENERNLRDAANASPVGLMVVGQNGEITMANDALCELFGYAEGELTGQNIEVLIQGSIKTSHRQLVDQFFQSASWSRAMAEGRVVQGVHKSGTRIPVEIKLNKKMLDDHLRVFVAVTDMSEKLASQKRLSEANNRFERITGATRDGLWEWDLSSNKLWWSPTLWQLFGYSQPPADVNMNLWEAHIHEADRALFFAALDRHIVGSEPFDIEFRGLQVDRSVRWFRAHGESVGQRGTAHHYMCGSLEDIQHRKDLANSLEEKNQFLESIFSGTSYGVFVLDCLRDGKQVFAAANPAIEEALGCRESDLLGKTILDLAPGMMPNEDAQVIDRRYKRCFDTGKPLTYVENVELKGQSTWWKTALYPLMNSVGNIYRIIGSSTEITDLKDAEKKLSESESFLKSVVDMSLCGLYIYDFEKQANVFINDRYTAITGYDKDDFASMQSMENLFHPDDWEKVTEHMTKVAAMEDQGVLPLEYRFRHKQGHWIWCFSYDSVFTWNNKGSPTQMLGSFIDISEMKRYSEQLQESNINLERFAYLASHDLQEPLRKIVSFATQLEHNPSAASLDEEASYAVSRMAESARRMKQLVQDILQLSRAASSSLQRDTVMLSVLIEGIKEELSELLADNQAQVELEQDGPLSVDAGLFGQLLKNLIENAIKYHRDGVSPHVSLAVEYNENSGSGRTARVTVQDNGIGFSQEYAEKIFLAFHRLNSRDRYPGNGIGLAICEKIAKAHEGEIYAESEPGKGARFTIELPQ</sequence>
<keyword evidence="11" id="KW-1185">Reference proteome</keyword>
<dbReference type="Proteomes" id="UP001168380">
    <property type="component" value="Unassembled WGS sequence"/>
</dbReference>
<comment type="caution">
    <text evidence="10">The sequence shown here is derived from an EMBL/GenBank/DDBJ whole genome shotgun (WGS) entry which is preliminary data.</text>
</comment>
<evidence type="ECO:0000256" key="3">
    <source>
        <dbReference type="ARBA" id="ARBA00022553"/>
    </source>
</evidence>
<evidence type="ECO:0000256" key="6">
    <source>
        <dbReference type="SAM" id="Phobius"/>
    </source>
</evidence>
<feature type="domain" description="Histidine kinase" evidence="7">
    <location>
        <begin position="681"/>
        <end position="899"/>
    </location>
</feature>
<evidence type="ECO:0000256" key="4">
    <source>
        <dbReference type="ARBA" id="ARBA00022679"/>
    </source>
</evidence>
<dbReference type="SMART" id="SM00091">
    <property type="entry name" value="PAS"/>
    <property type="match status" value="4"/>
</dbReference>
<dbReference type="Pfam" id="PF00512">
    <property type="entry name" value="HisKA"/>
    <property type="match status" value="1"/>
</dbReference>
<dbReference type="SUPFAM" id="SSF55874">
    <property type="entry name" value="ATPase domain of HSP90 chaperone/DNA topoisomerase II/histidine kinase"/>
    <property type="match status" value="1"/>
</dbReference>
<dbReference type="PRINTS" id="PR00344">
    <property type="entry name" value="BCTRLSENSOR"/>
</dbReference>
<feature type="domain" description="PAS" evidence="8">
    <location>
        <begin position="150"/>
        <end position="196"/>
    </location>
</feature>
<dbReference type="Gene3D" id="1.10.287.130">
    <property type="match status" value="1"/>
</dbReference>
<dbReference type="SMART" id="SM00086">
    <property type="entry name" value="PAC"/>
    <property type="match status" value="4"/>
</dbReference>
<dbReference type="InterPro" id="IPR013655">
    <property type="entry name" value="PAS_fold_3"/>
</dbReference>
<dbReference type="Pfam" id="PF08448">
    <property type="entry name" value="PAS_4"/>
    <property type="match status" value="1"/>
</dbReference>
<evidence type="ECO:0000256" key="5">
    <source>
        <dbReference type="ARBA" id="ARBA00022777"/>
    </source>
</evidence>
<gene>
    <name evidence="10" type="ORF">QWI16_15770</name>
</gene>
<dbReference type="InterPro" id="IPR005467">
    <property type="entry name" value="His_kinase_dom"/>
</dbReference>
<evidence type="ECO:0000256" key="2">
    <source>
        <dbReference type="ARBA" id="ARBA00012438"/>
    </source>
</evidence>
<dbReference type="Pfam" id="PF08447">
    <property type="entry name" value="PAS_3"/>
    <property type="match status" value="2"/>
</dbReference>
<dbReference type="SMART" id="SM00387">
    <property type="entry name" value="HATPase_c"/>
    <property type="match status" value="1"/>
</dbReference>
<evidence type="ECO:0000256" key="1">
    <source>
        <dbReference type="ARBA" id="ARBA00000085"/>
    </source>
</evidence>
<keyword evidence="6" id="KW-0472">Membrane</keyword>
<dbReference type="InterPro" id="IPR000700">
    <property type="entry name" value="PAS-assoc_C"/>
</dbReference>
<dbReference type="InterPro" id="IPR004358">
    <property type="entry name" value="Sig_transdc_His_kin-like_C"/>
</dbReference>